<dbReference type="InterPro" id="IPR054438">
    <property type="entry name" value="Struct_cement_gp24/gp6"/>
</dbReference>
<evidence type="ECO:0000313" key="1">
    <source>
        <dbReference type="EMBL" id="NEZ65527.1"/>
    </source>
</evidence>
<name>A0A6M0SAM0_9CYAN</name>
<organism evidence="1 2">
    <name type="scientific">Adonisia turfae CCMR0082</name>
    <dbReference type="NCBI Taxonomy" id="2304604"/>
    <lineage>
        <taxon>Bacteria</taxon>
        <taxon>Bacillati</taxon>
        <taxon>Cyanobacteriota</taxon>
        <taxon>Adonisia</taxon>
        <taxon>Adonisia turfae</taxon>
    </lineage>
</organism>
<dbReference type="Pfam" id="PF22758">
    <property type="entry name" value="Phage_cement"/>
    <property type="match status" value="1"/>
</dbReference>
<dbReference type="Proteomes" id="UP000473574">
    <property type="component" value="Unassembled WGS sequence"/>
</dbReference>
<protein>
    <submittedName>
        <fullName evidence="1">Uncharacterized protein</fullName>
    </submittedName>
</protein>
<sequence length="169" mass="17454">MSITTYTDVQDAGLLPGQIYSEELAASIRTGYNADTVVLPAGFGCVKGTNQGEVILPSGAGTFMGIIKLPFSLEKRTGYSLDTAGRFGYPVNYETAYVNQGVIAVYVDDTVAEGNPVYLNHTASTSVVGAFRNDANTANAQLVDGAKFLSGAVGTASSLAIALVSINAA</sequence>
<dbReference type="AlphaFoldDB" id="A0A6M0SAM0"/>
<dbReference type="EMBL" id="QZCE01000002">
    <property type="protein sequence ID" value="NEZ65527.1"/>
    <property type="molecule type" value="Genomic_DNA"/>
</dbReference>
<reference evidence="1 2" key="1">
    <citation type="journal article" date="2020" name="Microb. Ecol.">
        <title>Ecogenomics of the Marine Benthic Filamentous Cyanobacterium Adonisia.</title>
        <authorList>
            <person name="Walter J.M."/>
            <person name="Coutinho F.H."/>
            <person name="Leomil L."/>
            <person name="Hargreaves P.I."/>
            <person name="Campeao M.E."/>
            <person name="Vieira V.V."/>
            <person name="Silva B.S."/>
            <person name="Fistarol G.O."/>
            <person name="Salomon P.S."/>
            <person name="Sawabe T."/>
            <person name="Mino S."/>
            <person name="Hosokawa M."/>
            <person name="Miyashita H."/>
            <person name="Maruyama F."/>
            <person name="van Verk M.C."/>
            <person name="Dutilh B.E."/>
            <person name="Thompson C.C."/>
            <person name="Thompson F.L."/>
        </authorList>
    </citation>
    <scope>NUCLEOTIDE SEQUENCE [LARGE SCALE GENOMIC DNA]</scope>
    <source>
        <strain evidence="1 2">CCMR0082</strain>
    </source>
</reference>
<proteinExistence type="predicted"/>
<evidence type="ECO:0000313" key="2">
    <source>
        <dbReference type="Proteomes" id="UP000473574"/>
    </source>
</evidence>
<dbReference type="RefSeq" id="WP_163666680.1">
    <property type="nucleotide sequence ID" value="NZ_QZCE01000002.1"/>
</dbReference>
<gene>
    <name evidence="1" type="ORF">D0962_22645</name>
</gene>
<accession>A0A6M0SAM0</accession>
<comment type="caution">
    <text evidence="1">The sequence shown here is derived from an EMBL/GenBank/DDBJ whole genome shotgun (WGS) entry which is preliminary data.</text>
</comment>